<organism evidence="1">
    <name type="scientific">Veillonella atypica</name>
    <dbReference type="NCBI Taxonomy" id="39777"/>
    <lineage>
        <taxon>Bacteria</taxon>
        <taxon>Bacillati</taxon>
        <taxon>Bacillota</taxon>
        <taxon>Negativicutes</taxon>
        <taxon>Veillonellales</taxon>
        <taxon>Veillonellaceae</taxon>
        <taxon>Veillonella</taxon>
    </lineage>
</organism>
<name>A0A133RZL3_9FIRM</name>
<evidence type="ECO:0000313" key="1">
    <source>
        <dbReference type="EMBL" id="KXA61194.1"/>
    </source>
</evidence>
<accession>A0A133RZL3</accession>
<evidence type="ECO:0000313" key="2">
    <source>
        <dbReference type="Proteomes" id="UP000070226"/>
    </source>
</evidence>
<dbReference type="AlphaFoldDB" id="A0A133RZL3"/>
<protein>
    <submittedName>
        <fullName evidence="1">Uncharacterized protein</fullName>
    </submittedName>
</protein>
<gene>
    <name evidence="1" type="ORF">HMPREF3233_02010</name>
</gene>
<dbReference type="Proteomes" id="UP000070226">
    <property type="component" value="Unassembled WGS sequence"/>
</dbReference>
<dbReference type="PATRIC" id="fig|39777.7.peg.1977"/>
<comment type="caution">
    <text evidence="1">The sequence shown here is derived from an EMBL/GenBank/DDBJ whole genome shotgun (WGS) entry which is preliminary data.</text>
</comment>
<reference evidence="1 2" key="1">
    <citation type="submission" date="2016-01" db="EMBL/GenBank/DDBJ databases">
        <authorList>
            <person name="Oliw E.H."/>
        </authorList>
    </citation>
    <scope>NUCLEOTIDE SEQUENCE [LARGE SCALE GENOMIC DNA]</scope>
    <source>
        <strain evidence="1 2">CMW7756B</strain>
    </source>
</reference>
<dbReference type="EMBL" id="LRQT01000123">
    <property type="protein sequence ID" value="KXA61194.1"/>
    <property type="molecule type" value="Genomic_DNA"/>
</dbReference>
<proteinExistence type="predicted"/>
<dbReference type="STRING" id="39777.B7L28_08980"/>
<sequence>MYMYRNVYTHETICKRGINMSIFRVAIHYGVNSNGVLSYDTDTKTVTVDLPEQEWIDKVRAYLNEDHAIEHATGLDTYERLTVKPLESLDNFKLALTRMWEAIDVQVDWSRPA</sequence>